<sequence length="366" mass="38186">MAGVAACGTVEQLSAGQKLDRAFDRLGKEKSLAVEIDLDTDAASLKALDDKSREDKGAAGSADEWSGEQEPMPREAAELLSDAKISFSVHSDKPLQDSGEGDITGATFKVSVPDGDVVEFRMVGDTGYVRTDLDALGDAFGAPLPEASDLPPEAGAFRTLLDGGWVRFDTKELEKAAGDTPAGEPSPEPSLDAKTQKKLVEAVKGVLSDRVDFTTADSTDGEEHIIAVAPFRTLVGDLIDEIRTFEKQLPPGSELPTAKEIKELPDEKVSADFALKNGELTEVRLDLAKLAETAKVKKLGLVVRFAEAAEPTAPSGAVEFDPDDLAGAFGGPQPSGADFQDGDLGEDGLAEGGGGSGEGGFAVDPV</sequence>
<keyword evidence="3" id="KW-1185">Reference proteome</keyword>
<feature type="region of interest" description="Disordered" evidence="1">
    <location>
        <begin position="175"/>
        <end position="194"/>
    </location>
</feature>
<reference evidence="2 3" key="1">
    <citation type="submission" date="2018-03" db="EMBL/GenBank/DDBJ databases">
        <title>Novel Streptomyces sp. from soil.</title>
        <authorList>
            <person name="Tan G.Y.A."/>
            <person name="Lee Z.Y."/>
        </authorList>
    </citation>
    <scope>NUCLEOTIDE SEQUENCE [LARGE SCALE GENOMIC DNA]</scope>
    <source>
        <strain evidence="2 3">ST5x</strain>
    </source>
</reference>
<evidence type="ECO:0000313" key="2">
    <source>
        <dbReference type="EMBL" id="PRH75707.1"/>
    </source>
</evidence>
<proteinExistence type="predicted"/>
<feature type="region of interest" description="Disordered" evidence="1">
    <location>
        <begin position="45"/>
        <end position="74"/>
    </location>
</feature>
<comment type="caution">
    <text evidence="2">The sequence shown here is derived from an EMBL/GenBank/DDBJ whole genome shotgun (WGS) entry which is preliminary data.</text>
</comment>
<accession>A0A2S9PMT9</accession>
<name>A0A2S9PMT9_9ACTN</name>
<gene>
    <name evidence="2" type="ORF">C6N75_29525</name>
</gene>
<organism evidence="2 3">
    <name type="scientific">Streptomyces solincola</name>
    <dbReference type="NCBI Taxonomy" id="2100817"/>
    <lineage>
        <taxon>Bacteria</taxon>
        <taxon>Bacillati</taxon>
        <taxon>Actinomycetota</taxon>
        <taxon>Actinomycetes</taxon>
        <taxon>Kitasatosporales</taxon>
        <taxon>Streptomycetaceae</taxon>
        <taxon>Streptomyces</taxon>
    </lineage>
</organism>
<evidence type="ECO:0000256" key="1">
    <source>
        <dbReference type="SAM" id="MobiDB-lite"/>
    </source>
</evidence>
<feature type="compositionally biased region" description="Acidic residues" evidence="1">
    <location>
        <begin position="340"/>
        <end position="349"/>
    </location>
</feature>
<feature type="compositionally biased region" description="Gly residues" evidence="1">
    <location>
        <begin position="350"/>
        <end position="360"/>
    </location>
</feature>
<dbReference type="Proteomes" id="UP000239322">
    <property type="component" value="Unassembled WGS sequence"/>
</dbReference>
<protein>
    <submittedName>
        <fullName evidence="2">Uncharacterized protein</fullName>
    </submittedName>
</protein>
<evidence type="ECO:0000313" key="3">
    <source>
        <dbReference type="Proteomes" id="UP000239322"/>
    </source>
</evidence>
<dbReference type="AlphaFoldDB" id="A0A2S9PMT9"/>
<dbReference type="EMBL" id="PVLV01000708">
    <property type="protein sequence ID" value="PRH75707.1"/>
    <property type="molecule type" value="Genomic_DNA"/>
</dbReference>
<feature type="compositionally biased region" description="Basic and acidic residues" evidence="1">
    <location>
        <begin position="47"/>
        <end position="57"/>
    </location>
</feature>
<feature type="region of interest" description="Disordered" evidence="1">
    <location>
        <begin position="313"/>
        <end position="366"/>
    </location>
</feature>
<dbReference type="OrthoDB" id="4319458at2"/>